<dbReference type="Proteomes" id="UP000624325">
    <property type="component" value="Unassembled WGS sequence"/>
</dbReference>
<feature type="compositionally biased region" description="Low complexity" evidence="1">
    <location>
        <begin position="56"/>
        <end position="76"/>
    </location>
</feature>
<evidence type="ECO:0000313" key="2">
    <source>
        <dbReference type="EMBL" id="GIF54016.1"/>
    </source>
</evidence>
<reference evidence="2 3" key="1">
    <citation type="submission" date="2021-01" db="EMBL/GenBank/DDBJ databases">
        <title>Whole genome shotgun sequence of Asanoa iriomotensis NBRC 100142.</title>
        <authorList>
            <person name="Komaki H."/>
            <person name="Tamura T."/>
        </authorList>
    </citation>
    <scope>NUCLEOTIDE SEQUENCE [LARGE SCALE GENOMIC DNA]</scope>
    <source>
        <strain evidence="2 3">NBRC 100142</strain>
    </source>
</reference>
<accession>A0ABQ4BU16</accession>
<gene>
    <name evidence="2" type="ORF">Air01nite_01110</name>
</gene>
<proteinExistence type="predicted"/>
<organism evidence="2 3">
    <name type="scientific">Asanoa iriomotensis</name>
    <dbReference type="NCBI Taxonomy" id="234613"/>
    <lineage>
        <taxon>Bacteria</taxon>
        <taxon>Bacillati</taxon>
        <taxon>Actinomycetota</taxon>
        <taxon>Actinomycetes</taxon>
        <taxon>Micromonosporales</taxon>
        <taxon>Micromonosporaceae</taxon>
        <taxon>Asanoa</taxon>
    </lineage>
</organism>
<evidence type="ECO:0000256" key="1">
    <source>
        <dbReference type="SAM" id="MobiDB-lite"/>
    </source>
</evidence>
<keyword evidence="3" id="KW-1185">Reference proteome</keyword>
<sequence>MRRSAGPTGQPARQLLPSWAAVTGEVFAANATGAAAVVATGADADGAGGGGDHAADSAGRAAQPASARATAKTVNR</sequence>
<protein>
    <submittedName>
        <fullName evidence="2">Uncharacterized protein</fullName>
    </submittedName>
</protein>
<comment type="caution">
    <text evidence="2">The sequence shown here is derived from an EMBL/GenBank/DDBJ whole genome shotgun (WGS) entry which is preliminary data.</text>
</comment>
<evidence type="ECO:0000313" key="3">
    <source>
        <dbReference type="Proteomes" id="UP000624325"/>
    </source>
</evidence>
<feature type="region of interest" description="Disordered" evidence="1">
    <location>
        <begin position="42"/>
        <end position="76"/>
    </location>
</feature>
<dbReference type="EMBL" id="BONC01000001">
    <property type="protein sequence ID" value="GIF54016.1"/>
    <property type="molecule type" value="Genomic_DNA"/>
</dbReference>
<name>A0ABQ4BU16_9ACTN</name>